<dbReference type="InterPro" id="IPR050640">
    <property type="entry name" value="Bact_2-comp_sensor_kinase"/>
</dbReference>
<dbReference type="EMBL" id="JABBYC010000001">
    <property type="protein sequence ID" value="MBL0885095.1"/>
    <property type="molecule type" value="Genomic_DNA"/>
</dbReference>
<keyword evidence="5" id="KW-1185">Reference proteome</keyword>
<dbReference type="Pfam" id="PF06580">
    <property type="entry name" value="His_kinase"/>
    <property type="match status" value="1"/>
</dbReference>
<dbReference type="GO" id="GO:0016301">
    <property type="term" value="F:kinase activity"/>
    <property type="evidence" value="ECO:0007669"/>
    <property type="project" value="UniProtKB-KW"/>
</dbReference>
<evidence type="ECO:0000313" key="5">
    <source>
        <dbReference type="Proteomes" id="UP000675409"/>
    </source>
</evidence>
<dbReference type="InterPro" id="IPR029016">
    <property type="entry name" value="GAF-like_dom_sf"/>
</dbReference>
<comment type="caution">
    <text evidence="4">The sequence shown here is derived from an EMBL/GenBank/DDBJ whole genome shotgun (WGS) entry which is preliminary data.</text>
</comment>
<organism evidence="4 5">
    <name type="scientific">Myceligenerans indicum</name>
    <dbReference type="NCBI Taxonomy" id="2593663"/>
    <lineage>
        <taxon>Bacteria</taxon>
        <taxon>Bacillati</taxon>
        <taxon>Actinomycetota</taxon>
        <taxon>Actinomycetes</taxon>
        <taxon>Micrococcales</taxon>
        <taxon>Promicromonosporaceae</taxon>
        <taxon>Myceligenerans</taxon>
    </lineage>
</organism>
<dbReference type="Proteomes" id="UP000675409">
    <property type="component" value="Unassembled WGS sequence"/>
</dbReference>
<feature type="domain" description="Histidine kinase/HSP90-like ATPase" evidence="3">
    <location>
        <begin position="317"/>
        <end position="485"/>
    </location>
</feature>
<dbReference type="Gene3D" id="3.30.565.10">
    <property type="entry name" value="Histidine kinase-like ATPase, C-terminal domain"/>
    <property type="match status" value="1"/>
</dbReference>
<evidence type="ECO:0000256" key="1">
    <source>
        <dbReference type="SAM" id="MobiDB-lite"/>
    </source>
</evidence>
<dbReference type="InterPro" id="IPR010559">
    <property type="entry name" value="Sig_transdc_His_kin_internal"/>
</dbReference>
<gene>
    <name evidence="4" type="ORF">HGK34_02155</name>
</gene>
<sequence length="485" mass="51205">MRSGSALLAGGIAVVWGVVYLVTQVVVDPPLGVGTTVVAGVAVTLAVVLGYPSALRGPRSATVLRRGPEPRRGGARGLVAGGRAMPLRSGLTADAARRTADLLRPLLRGDAVAITDTERILAFVGPGDDHHRAGRPVRASVTLKAITTGRSATSRSTADLGCGEPDCPLAGAVAAPLVVENRVVGALVVLRTGPEPAERGQVEDMAGILSLHLELAEADRERELAADARLHALRAQINPHFLFNVLNTIASKSRTDPEEARALLLRLSDFFRYAVRQDGQLAEFAQEYFFVRTYLTLEQARFGDRLRVRYDIDPQVLTAHVPVLTIQPLVENAVKHGLADKVDGGTVTLRARVDPLTRTTSIRVSDDGVGMSPEVLEELDGPHLTASQDGGRRARAAGAAGHAPADGNDATADEAGDEAVDDAVDRPSEGAGTVRGGRGGPHPHTGVGLRNISQRLTALFGSRFSLDVRSTPDEGTVIDLRVPLR</sequence>
<keyword evidence="2" id="KW-0812">Transmembrane</keyword>
<keyword evidence="2" id="KW-1133">Transmembrane helix</keyword>
<dbReference type="SUPFAM" id="SSF55874">
    <property type="entry name" value="ATPase domain of HSP90 chaperone/DNA topoisomerase II/histidine kinase"/>
    <property type="match status" value="1"/>
</dbReference>
<evidence type="ECO:0000259" key="3">
    <source>
        <dbReference type="SMART" id="SM00387"/>
    </source>
</evidence>
<feature type="region of interest" description="Disordered" evidence="1">
    <location>
        <begin position="364"/>
        <end position="448"/>
    </location>
</feature>
<keyword evidence="4" id="KW-0418">Kinase</keyword>
<evidence type="ECO:0000256" key="2">
    <source>
        <dbReference type="SAM" id="Phobius"/>
    </source>
</evidence>
<evidence type="ECO:0000313" key="4">
    <source>
        <dbReference type="EMBL" id="MBL0885095.1"/>
    </source>
</evidence>
<accession>A0ABS1LFW3</accession>
<protein>
    <submittedName>
        <fullName evidence="4">Histidine kinase</fullName>
    </submittedName>
</protein>
<keyword evidence="2" id="KW-0472">Membrane</keyword>
<dbReference type="InterPro" id="IPR003594">
    <property type="entry name" value="HATPase_dom"/>
</dbReference>
<dbReference type="Pfam" id="PF02518">
    <property type="entry name" value="HATPase_c"/>
    <property type="match status" value="1"/>
</dbReference>
<dbReference type="RefSeq" id="WP_201844871.1">
    <property type="nucleotide sequence ID" value="NZ_JABBYC010000001.1"/>
</dbReference>
<feature type="transmembrane region" description="Helical" evidence="2">
    <location>
        <begin position="33"/>
        <end position="51"/>
    </location>
</feature>
<dbReference type="Gene3D" id="3.30.450.40">
    <property type="match status" value="1"/>
</dbReference>
<feature type="compositionally biased region" description="Acidic residues" evidence="1">
    <location>
        <begin position="411"/>
        <end position="422"/>
    </location>
</feature>
<keyword evidence="4" id="KW-0808">Transferase</keyword>
<proteinExistence type="predicted"/>
<feature type="transmembrane region" description="Helical" evidence="2">
    <location>
        <begin position="7"/>
        <end position="27"/>
    </location>
</feature>
<dbReference type="InterPro" id="IPR036890">
    <property type="entry name" value="HATPase_C_sf"/>
</dbReference>
<dbReference type="PANTHER" id="PTHR34220">
    <property type="entry name" value="SENSOR HISTIDINE KINASE YPDA"/>
    <property type="match status" value="1"/>
</dbReference>
<dbReference type="PANTHER" id="PTHR34220:SF7">
    <property type="entry name" value="SENSOR HISTIDINE KINASE YPDA"/>
    <property type="match status" value="1"/>
</dbReference>
<name>A0ABS1LFW3_9MICO</name>
<feature type="compositionally biased region" description="Low complexity" evidence="1">
    <location>
        <begin position="396"/>
        <end position="410"/>
    </location>
</feature>
<dbReference type="SMART" id="SM00387">
    <property type="entry name" value="HATPase_c"/>
    <property type="match status" value="1"/>
</dbReference>
<reference evidence="4 5" key="1">
    <citation type="journal article" date="2021" name="Arch. Microbiol.">
        <title>Myceligenerans indicum sp. nov., an actinobacterium isolated from mangrove sediment of Sundarbans, India.</title>
        <authorList>
            <person name="Asha K."/>
            <person name="Bhadury P."/>
        </authorList>
    </citation>
    <scope>NUCLEOTIDE SEQUENCE [LARGE SCALE GENOMIC DNA]</scope>
    <source>
        <strain evidence="4 5">I2</strain>
    </source>
</reference>